<evidence type="ECO:0000313" key="6">
    <source>
        <dbReference type="EMBL" id="VVC96346.1"/>
    </source>
</evidence>
<dbReference type="Gene3D" id="2.60.120.1000">
    <property type="match status" value="1"/>
</dbReference>
<feature type="domain" description="Laminin G" evidence="4">
    <location>
        <begin position="989"/>
        <end position="1204"/>
    </location>
</feature>
<feature type="domain" description="Laminin G" evidence="4">
    <location>
        <begin position="126"/>
        <end position="306"/>
    </location>
</feature>
<dbReference type="InterPro" id="IPR001881">
    <property type="entry name" value="EGF-like_Ca-bd_dom"/>
</dbReference>
<dbReference type="PROSITE" id="PS00010">
    <property type="entry name" value="ASX_HYDROXYL"/>
    <property type="match status" value="1"/>
</dbReference>
<dbReference type="CDD" id="cd00054">
    <property type="entry name" value="EGF_CA"/>
    <property type="match status" value="2"/>
</dbReference>
<evidence type="ECO:0000313" key="7">
    <source>
        <dbReference type="Proteomes" id="UP000324832"/>
    </source>
</evidence>
<dbReference type="SMART" id="SM00282">
    <property type="entry name" value="LamG"/>
    <property type="match status" value="5"/>
</dbReference>
<evidence type="ECO:0008006" key="8">
    <source>
        <dbReference type="Google" id="ProtNLM"/>
    </source>
</evidence>
<dbReference type="Pfam" id="PF02210">
    <property type="entry name" value="Laminin_G_2"/>
    <property type="match status" value="5"/>
</dbReference>
<organism evidence="6 7">
    <name type="scientific">Leptidea sinapis</name>
    <dbReference type="NCBI Taxonomy" id="189913"/>
    <lineage>
        <taxon>Eukaryota</taxon>
        <taxon>Metazoa</taxon>
        <taxon>Ecdysozoa</taxon>
        <taxon>Arthropoda</taxon>
        <taxon>Hexapoda</taxon>
        <taxon>Insecta</taxon>
        <taxon>Pterygota</taxon>
        <taxon>Neoptera</taxon>
        <taxon>Endopterygota</taxon>
        <taxon>Lepidoptera</taxon>
        <taxon>Glossata</taxon>
        <taxon>Ditrysia</taxon>
        <taxon>Papilionoidea</taxon>
        <taxon>Pieridae</taxon>
        <taxon>Dismorphiinae</taxon>
        <taxon>Leptidea</taxon>
    </lineage>
</organism>
<dbReference type="EMBL" id="FZQP02002669">
    <property type="protein sequence ID" value="VVC96346.1"/>
    <property type="molecule type" value="Genomic_DNA"/>
</dbReference>
<feature type="domain" description="EGF-like" evidence="5">
    <location>
        <begin position="1205"/>
        <end position="1243"/>
    </location>
</feature>
<dbReference type="GO" id="GO:0030154">
    <property type="term" value="P:cell differentiation"/>
    <property type="evidence" value="ECO:0007669"/>
    <property type="project" value="UniProtKB-ARBA"/>
</dbReference>
<dbReference type="SMART" id="SM00179">
    <property type="entry name" value="EGF_CA"/>
    <property type="match status" value="2"/>
</dbReference>
<dbReference type="SMART" id="SM00181">
    <property type="entry name" value="EGF"/>
    <property type="match status" value="3"/>
</dbReference>
<accession>A0A5E4QFP8</accession>
<dbReference type="InterPro" id="IPR050372">
    <property type="entry name" value="Neurexin-related_CASP"/>
</dbReference>
<evidence type="ECO:0000259" key="4">
    <source>
        <dbReference type="PROSITE" id="PS50025"/>
    </source>
</evidence>
<dbReference type="PANTHER" id="PTHR15036:SF49">
    <property type="entry name" value="AXOTACTIN"/>
    <property type="match status" value="1"/>
</dbReference>
<gene>
    <name evidence="6" type="ORF">LSINAPIS_LOCUS7872</name>
</gene>
<dbReference type="Gene3D" id="2.60.120.200">
    <property type="match status" value="5"/>
</dbReference>
<dbReference type="GO" id="GO:0048513">
    <property type="term" value="P:animal organ development"/>
    <property type="evidence" value="ECO:0007669"/>
    <property type="project" value="UniProtKB-ARBA"/>
</dbReference>
<dbReference type="Gene3D" id="2.10.25.10">
    <property type="entry name" value="Laminin"/>
    <property type="match status" value="2"/>
</dbReference>
<dbReference type="PROSITE" id="PS50025">
    <property type="entry name" value="LAM_G_DOMAIN"/>
    <property type="match status" value="5"/>
</dbReference>
<reference evidence="6 7" key="1">
    <citation type="submission" date="2017-07" db="EMBL/GenBank/DDBJ databases">
        <authorList>
            <person name="Talla V."/>
            <person name="Backstrom N."/>
        </authorList>
    </citation>
    <scope>NUCLEOTIDE SEQUENCE [LARGE SCALE GENOMIC DNA]</scope>
</reference>
<feature type="domain" description="EGF-like" evidence="5">
    <location>
        <begin position="946"/>
        <end position="983"/>
    </location>
</feature>
<evidence type="ECO:0000259" key="5">
    <source>
        <dbReference type="PROSITE" id="PS50026"/>
    </source>
</evidence>
<feature type="domain" description="Laminin G" evidence="4">
    <location>
        <begin position="1245"/>
        <end position="1441"/>
    </location>
</feature>
<dbReference type="GO" id="GO:0016020">
    <property type="term" value="C:membrane"/>
    <property type="evidence" value="ECO:0007669"/>
    <property type="project" value="UniProtKB-SubCell"/>
</dbReference>
<dbReference type="InterPro" id="IPR013320">
    <property type="entry name" value="ConA-like_dom_sf"/>
</dbReference>
<dbReference type="InterPro" id="IPR000152">
    <property type="entry name" value="EGF-type_Asp/Asn_hydroxyl_site"/>
</dbReference>
<dbReference type="InterPro" id="IPR000742">
    <property type="entry name" value="EGF"/>
</dbReference>
<keyword evidence="7" id="KW-1185">Reference proteome</keyword>
<proteinExistence type="predicted"/>
<dbReference type="SUPFAM" id="SSF49899">
    <property type="entry name" value="Concanavalin A-like lectins/glucanases"/>
    <property type="match status" value="5"/>
</dbReference>
<dbReference type="PROSITE" id="PS50026">
    <property type="entry name" value="EGF_3"/>
    <property type="match status" value="3"/>
</dbReference>
<dbReference type="GO" id="GO:0005509">
    <property type="term" value="F:calcium ion binding"/>
    <property type="evidence" value="ECO:0007669"/>
    <property type="project" value="InterPro"/>
</dbReference>
<dbReference type="Pfam" id="PF00008">
    <property type="entry name" value="EGF"/>
    <property type="match status" value="1"/>
</dbReference>
<protein>
    <recommendedName>
        <fullName evidence="8">Laminin G domain-containing protein</fullName>
    </recommendedName>
</protein>
<feature type="domain" description="Laminin G" evidence="4">
    <location>
        <begin position="349"/>
        <end position="531"/>
    </location>
</feature>
<dbReference type="CDD" id="cd00110">
    <property type="entry name" value="LamG"/>
    <property type="match status" value="4"/>
</dbReference>
<feature type="domain" description="Laminin G" evidence="4">
    <location>
        <begin position="788"/>
        <end position="945"/>
    </location>
</feature>
<sequence>MAQASRFHSCKRLARSRCLHLRRAEPVSQQPQLFHAEYICRRHRPGLTARRNTPRDKHSTHTRKQRQYAMTSKQSLIVPQTTLVHTTTSPAPPPINISTTYATIIPPIPPSNRDRYLTFAESGHHQTFMFAKDNTYIQLDGDIIQRFQLRLCREISFRFRTRLPHGLLVYHNVKNPVFKMQPYALYVIVEKGELKVVHVFGKHLTSVTVGRALNRDQWHNVVVTIDVHGARLIAKVDQLKEEVYLKGLSFDTNYGITDNLTSVILIGESFVGCISDMVLSSGKAASDLLPIVPLIATKHENVKEGCIDKCKTMENLCFEGSRCINEYNGYRCDCFGTLYEEHLCDVYTATILTLRGSSYVSYRVYDWKDRVHSTNTRVSLHFKTRFDDSALFYASGQIDDKHHYIALSIHQEKVAIQIDLGDGPVDDSLGSKVNNNMWHNITVILQENQVFVYLDDISATYEVPGNAKFVCIDPEIYICGGPDLYKMKGLKSFNNFAGNLKYVYYNDVSILYELKQNNPKVHYIGVLDPEFKEIDIEVRMVKEEIRFELVPDVGKNVTVLKSVKFNVSNDWHNVELDYRKGRIKLTVDYHNKHAQMFGYIGENCHFATFRKTCEELALLGYTRNDVYLIDIDGNGRFPPAHDVRSASGQDFSFRIKYREFTAEMLQELISHSLFCRQYIKYDCNMAPLELHSATWFISSSNDTVDYIGNVKRGYCPCGVNATCVNPTQSCNCDANDNKWHSDEGTLVDPTSLGITEMFFLQQKDLTDEAQGRITLGPLECVETNTQRYVVTFTTSQSYIEVPGWRKGDIAFSFRTTGTSAILLFQPPIRPNYPSFMVALTSEHELTFNFTLNTGTTRKLVINSKRKLNGGEWHKIWIDYNFYHVRFMLNTEYQMLNLLLEEDEHLKKSAVNQGLIGCFRGLVVNGEILDIYSYMSVHLSEIIKDCKPSCVPNPCQNRATCKELWSSYECICKNRWAHLGVHCEENINKKALTFQTKESYLKKNYLSDNATDAEKIRLKKMMVENVLMNLRTYDDNALVLYANDNLNNFIHLFIHNGTKIIYMFNHENEIVQMNVTYAKMNKGESVQIAIIRTENTTTLHVNDKNVTIDKVAKLLANYTNKPWKNPELEVIRPQRPPAPPTDYFQLNLGGYDPYSLHLTPQAENYPQGGYVGCVRGFKIDDHVVDLSKKAQQNIDQDLTGVLPECNMKCDSEPCKNGGICTEDFTNQESSCDCELTSYFGEYCMEEKGADFNGESILQRKFVLPQNINKVKIKLAFSSNDLRQKNTVLLLVQTENKRSYYLLIAITQDGYLKFEEDREDTAYGAEVKHRNFLNGARHTVYYTRVEQEAKLLIDRIEVPLEKMPAQGLWEVFDVGSNEVQIGGLNTTDPRLKIYKGYNGCLSNIFVEINDYTMKPLEEYMLFTRSDSEKVNAVNAQGVRSAQCSADFDEAWPEHDQLGTNHNGSFLISVDKTWVEDPPSRVPFLSLHTQPDAEEESTDRLFISLIVIFVSGLCYCGYHNSAGSIENIRSSQVLYPQKIDEENSVELVSNA</sequence>
<evidence type="ECO:0000256" key="2">
    <source>
        <dbReference type="PROSITE-ProRule" id="PRU00076"/>
    </source>
</evidence>
<keyword evidence="1 2" id="KW-1015">Disulfide bond</keyword>
<feature type="domain" description="EGF-like" evidence="5">
    <location>
        <begin position="307"/>
        <end position="345"/>
    </location>
</feature>
<dbReference type="GO" id="GO:0009653">
    <property type="term" value="P:anatomical structure morphogenesis"/>
    <property type="evidence" value="ECO:0007669"/>
    <property type="project" value="UniProtKB-ARBA"/>
</dbReference>
<evidence type="ECO:0000256" key="3">
    <source>
        <dbReference type="SAM" id="MobiDB-lite"/>
    </source>
</evidence>
<name>A0A5E4QFP8_9NEOP</name>
<dbReference type="InterPro" id="IPR001791">
    <property type="entry name" value="Laminin_G"/>
</dbReference>
<feature type="disulfide bond" evidence="2">
    <location>
        <begin position="1213"/>
        <end position="1230"/>
    </location>
</feature>
<comment type="caution">
    <text evidence="2">Lacks conserved residue(s) required for the propagation of feature annotation.</text>
</comment>
<evidence type="ECO:0000256" key="1">
    <source>
        <dbReference type="ARBA" id="ARBA00023157"/>
    </source>
</evidence>
<dbReference type="PANTHER" id="PTHR15036">
    <property type="entry name" value="PIKACHURIN-LIKE PROTEIN"/>
    <property type="match status" value="1"/>
</dbReference>
<dbReference type="FunFam" id="2.10.25.10:FF:000459">
    <property type="entry name" value="Axotactin, isoform B"/>
    <property type="match status" value="1"/>
</dbReference>
<keyword evidence="2" id="KW-0245">EGF-like domain</keyword>
<feature type="region of interest" description="Disordered" evidence="3">
    <location>
        <begin position="45"/>
        <end position="68"/>
    </location>
</feature>
<dbReference type="Proteomes" id="UP000324832">
    <property type="component" value="Unassembled WGS sequence"/>
</dbReference>